<dbReference type="InterPro" id="IPR000719">
    <property type="entry name" value="Prot_kinase_dom"/>
</dbReference>
<keyword evidence="2" id="KW-0808">Transferase</keyword>
<dbReference type="PROSITE" id="PS00108">
    <property type="entry name" value="PROTEIN_KINASE_ST"/>
    <property type="match status" value="1"/>
</dbReference>
<dbReference type="InterPro" id="IPR030616">
    <property type="entry name" value="Aur-like"/>
</dbReference>
<dbReference type="AlphaFoldDB" id="A0A183DUX7"/>
<keyword evidence="14" id="KW-1185">Reference proteome</keyword>
<evidence type="ECO:0000256" key="3">
    <source>
        <dbReference type="ARBA" id="ARBA00022741"/>
    </source>
</evidence>
<dbReference type="SUPFAM" id="SSF56112">
    <property type="entry name" value="Protein kinase-like (PK-like)"/>
    <property type="match status" value="1"/>
</dbReference>
<accession>A0A183DUX7</accession>
<reference evidence="13 14" key="2">
    <citation type="submission" date="2018-11" db="EMBL/GenBank/DDBJ databases">
        <authorList>
            <consortium name="Pathogen Informatics"/>
        </authorList>
    </citation>
    <scope>NUCLEOTIDE SEQUENCE [LARGE SCALE GENOMIC DNA]</scope>
</reference>
<keyword evidence="1" id="KW-0723">Serine/threonine-protein kinase</keyword>
<comment type="catalytic activity">
    <reaction evidence="6">
        <text>L-threonyl-[protein] + ATP = O-phospho-L-threonyl-[protein] + ADP + H(+)</text>
        <dbReference type="Rhea" id="RHEA:46608"/>
        <dbReference type="Rhea" id="RHEA-COMP:11060"/>
        <dbReference type="Rhea" id="RHEA-COMP:11605"/>
        <dbReference type="ChEBI" id="CHEBI:15378"/>
        <dbReference type="ChEBI" id="CHEBI:30013"/>
        <dbReference type="ChEBI" id="CHEBI:30616"/>
        <dbReference type="ChEBI" id="CHEBI:61977"/>
        <dbReference type="ChEBI" id="CHEBI:456216"/>
        <dbReference type="EC" id="2.7.11.1"/>
    </reaction>
</comment>
<evidence type="ECO:0000256" key="6">
    <source>
        <dbReference type="ARBA" id="ARBA00047899"/>
    </source>
</evidence>
<dbReference type="PANTHER" id="PTHR24350">
    <property type="entry name" value="SERINE/THREONINE-PROTEIN KINASE IAL-RELATED"/>
    <property type="match status" value="1"/>
</dbReference>
<evidence type="ECO:0000256" key="10">
    <source>
        <dbReference type="PIRSR" id="PIRSR630616-3"/>
    </source>
</evidence>
<dbReference type="SMART" id="SM00220">
    <property type="entry name" value="S_TKc"/>
    <property type="match status" value="1"/>
</dbReference>
<evidence type="ECO:0000256" key="2">
    <source>
        <dbReference type="ARBA" id="ARBA00022679"/>
    </source>
</evidence>
<evidence type="ECO:0000256" key="4">
    <source>
        <dbReference type="ARBA" id="ARBA00022777"/>
    </source>
</evidence>
<evidence type="ECO:0000313" key="15">
    <source>
        <dbReference type="WBParaSite" id="GPUH_0001253201-mRNA-1"/>
    </source>
</evidence>
<comment type="catalytic activity">
    <reaction evidence="7">
        <text>L-seryl-[protein] + ATP = O-phospho-L-seryl-[protein] + ADP + H(+)</text>
        <dbReference type="Rhea" id="RHEA:17989"/>
        <dbReference type="Rhea" id="RHEA-COMP:9863"/>
        <dbReference type="Rhea" id="RHEA-COMP:11604"/>
        <dbReference type="ChEBI" id="CHEBI:15378"/>
        <dbReference type="ChEBI" id="CHEBI:29999"/>
        <dbReference type="ChEBI" id="CHEBI:30616"/>
        <dbReference type="ChEBI" id="CHEBI:83421"/>
        <dbReference type="ChEBI" id="CHEBI:456216"/>
        <dbReference type="EC" id="2.7.11.1"/>
    </reaction>
</comment>
<evidence type="ECO:0000313" key="14">
    <source>
        <dbReference type="Proteomes" id="UP000271098"/>
    </source>
</evidence>
<feature type="domain" description="Protein kinase" evidence="12">
    <location>
        <begin position="1"/>
        <end position="210"/>
    </location>
</feature>
<feature type="active site" description="Proton acceptor" evidence="8">
    <location>
        <position position="109"/>
    </location>
</feature>
<evidence type="ECO:0000256" key="8">
    <source>
        <dbReference type="PIRSR" id="PIRSR630616-1"/>
    </source>
</evidence>
<evidence type="ECO:0000256" key="11">
    <source>
        <dbReference type="SAM" id="MobiDB-lite"/>
    </source>
</evidence>
<evidence type="ECO:0000256" key="9">
    <source>
        <dbReference type="PIRSR" id="PIRSR630616-2"/>
    </source>
</evidence>
<dbReference type="InterPro" id="IPR011009">
    <property type="entry name" value="Kinase-like_dom_sf"/>
</dbReference>
<dbReference type="InterPro" id="IPR008271">
    <property type="entry name" value="Ser/Thr_kinase_AS"/>
</dbReference>
<evidence type="ECO:0000256" key="5">
    <source>
        <dbReference type="ARBA" id="ARBA00022840"/>
    </source>
</evidence>
<dbReference type="GO" id="GO:0004674">
    <property type="term" value="F:protein serine/threonine kinase activity"/>
    <property type="evidence" value="ECO:0007669"/>
    <property type="project" value="UniProtKB-KW"/>
</dbReference>
<dbReference type="Gene3D" id="3.30.200.20">
    <property type="entry name" value="Phosphorylase Kinase, domain 1"/>
    <property type="match status" value="1"/>
</dbReference>
<keyword evidence="3 9" id="KW-0547">Nucleotide-binding</keyword>
<dbReference type="EMBL" id="UYRT01079379">
    <property type="protein sequence ID" value="VDN20588.1"/>
    <property type="molecule type" value="Genomic_DNA"/>
</dbReference>
<name>A0A183DUX7_9BILA</name>
<proteinExistence type="predicted"/>
<dbReference type="Pfam" id="PF00069">
    <property type="entry name" value="Pkinase"/>
    <property type="match status" value="2"/>
</dbReference>
<evidence type="ECO:0000313" key="13">
    <source>
        <dbReference type="EMBL" id="VDN20588.1"/>
    </source>
</evidence>
<dbReference type="PROSITE" id="PS50011">
    <property type="entry name" value="PROTEIN_KINASE_DOM"/>
    <property type="match status" value="1"/>
</dbReference>
<protein>
    <submittedName>
        <fullName evidence="15">Aurora kinase</fullName>
    </submittedName>
</protein>
<dbReference type="FunFam" id="3.30.200.20:FF:000042">
    <property type="entry name" value="Aurora kinase A"/>
    <property type="match status" value="1"/>
</dbReference>
<dbReference type="WBParaSite" id="GPUH_0001253201-mRNA-1">
    <property type="protein sequence ID" value="GPUH_0001253201-mRNA-1"/>
    <property type="gene ID" value="GPUH_0001253201"/>
</dbReference>
<dbReference type="GO" id="GO:0005524">
    <property type="term" value="F:ATP binding"/>
    <property type="evidence" value="ECO:0007669"/>
    <property type="project" value="UniProtKB-KW"/>
</dbReference>
<evidence type="ECO:0000256" key="7">
    <source>
        <dbReference type="ARBA" id="ARBA00048679"/>
    </source>
</evidence>
<dbReference type="Proteomes" id="UP000271098">
    <property type="component" value="Unassembled WGS sequence"/>
</dbReference>
<feature type="region of interest" description="Disordered" evidence="11">
    <location>
        <begin position="1"/>
        <end position="22"/>
    </location>
</feature>
<gene>
    <name evidence="13" type="ORF">GPUH_LOCUS12518</name>
</gene>
<keyword evidence="5 9" id="KW-0067">ATP-binding</keyword>
<evidence type="ECO:0000256" key="1">
    <source>
        <dbReference type="ARBA" id="ARBA00022527"/>
    </source>
</evidence>
<evidence type="ECO:0000259" key="12">
    <source>
        <dbReference type="PROSITE" id="PS50011"/>
    </source>
</evidence>
<feature type="binding site" evidence="9">
    <location>
        <begin position="79"/>
        <end position="81"/>
    </location>
    <ligand>
        <name>ATP</name>
        <dbReference type="ChEBI" id="CHEBI:30616"/>
    </ligand>
</feature>
<feature type="binding site" evidence="9">
    <location>
        <position position="127"/>
    </location>
    <ligand>
        <name>ATP</name>
        <dbReference type="ChEBI" id="CHEBI:30616"/>
    </ligand>
</feature>
<reference evidence="15" key="1">
    <citation type="submission" date="2016-06" db="UniProtKB">
        <authorList>
            <consortium name="WormBaseParasite"/>
        </authorList>
    </citation>
    <scope>IDENTIFICATION</scope>
</reference>
<feature type="cross-link" description="Glycyl lysine isopeptide (Lys-Gly) (interchain with G-Cter in SUMO2)" evidence="10">
    <location>
        <position position="111"/>
    </location>
</feature>
<dbReference type="Gene3D" id="1.10.510.10">
    <property type="entry name" value="Transferase(Phosphotransferase) domain 1"/>
    <property type="match status" value="1"/>
</dbReference>
<sequence length="210" mass="24172">MANSCASTNKRKGRASSSDSNKKESTQEVVVLFKSQLVKKNVEHQLRREIEIQTHLRHPNILRMYNYFYDEARIFLILEYAAGGELYRRLRQCGTFDDERTAKKVIHRDIKPENLLLGLFGEVKIADFGWSVHAPNSKRKTICGTLDYMSPEMVERQSHDATPPFEREDAKDTYALIMAVKYIFPESVSEGARDLISKVHILIPVVQCHT</sequence>
<feature type="binding site" evidence="9">
    <location>
        <begin position="113"/>
        <end position="114"/>
    </location>
    <ligand>
        <name>ATP</name>
        <dbReference type="ChEBI" id="CHEBI:30616"/>
    </ligand>
</feature>
<dbReference type="OrthoDB" id="377346at2759"/>
<organism evidence="15">
    <name type="scientific">Gongylonema pulchrum</name>
    <dbReference type="NCBI Taxonomy" id="637853"/>
    <lineage>
        <taxon>Eukaryota</taxon>
        <taxon>Metazoa</taxon>
        <taxon>Ecdysozoa</taxon>
        <taxon>Nematoda</taxon>
        <taxon>Chromadorea</taxon>
        <taxon>Rhabditida</taxon>
        <taxon>Spirurina</taxon>
        <taxon>Spiruromorpha</taxon>
        <taxon>Spiruroidea</taxon>
        <taxon>Gongylonematidae</taxon>
        <taxon>Gongylonema</taxon>
    </lineage>
</organism>
<keyword evidence="4" id="KW-0418">Kinase</keyword>